<proteinExistence type="predicted"/>
<evidence type="ECO:0000313" key="5">
    <source>
        <dbReference type="EMBL" id="AJD91081.1"/>
    </source>
</evidence>
<dbReference type="STRING" id="1508404.JMA_17640"/>
<dbReference type="SMART" id="SM00354">
    <property type="entry name" value="HTH_LACI"/>
    <property type="match status" value="1"/>
</dbReference>
<dbReference type="InterPro" id="IPR000843">
    <property type="entry name" value="HTH_LacI"/>
</dbReference>
<name>A0A0B5ALQ0_9BACL</name>
<dbReference type="InterPro" id="IPR028082">
    <property type="entry name" value="Peripla_BP_I"/>
</dbReference>
<dbReference type="PANTHER" id="PTHR30146:SF109">
    <property type="entry name" value="HTH-TYPE TRANSCRIPTIONAL REGULATOR GALS"/>
    <property type="match status" value="1"/>
</dbReference>
<feature type="domain" description="HTH lacI-type" evidence="4">
    <location>
        <begin position="3"/>
        <end position="57"/>
    </location>
</feature>
<keyword evidence="6" id="KW-1185">Reference proteome</keyword>
<dbReference type="PROSITE" id="PS00356">
    <property type="entry name" value="HTH_LACI_1"/>
    <property type="match status" value="1"/>
</dbReference>
<dbReference type="PROSITE" id="PS50932">
    <property type="entry name" value="HTH_LACI_2"/>
    <property type="match status" value="1"/>
</dbReference>
<dbReference type="Gene3D" id="1.10.260.40">
    <property type="entry name" value="lambda repressor-like DNA-binding domains"/>
    <property type="match status" value="1"/>
</dbReference>
<dbReference type="GO" id="GO:0003700">
    <property type="term" value="F:DNA-binding transcription factor activity"/>
    <property type="evidence" value="ECO:0007669"/>
    <property type="project" value="TreeGrafter"/>
</dbReference>
<keyword evidence="1" id="KW-0805">Transcription regulation</keyword>
<dbReference type="AlphaFoldDB" id="A0A0B5ALQ0"/>
<keyword evidence="3" id="KW-0804">Transcription</keyword>
<dbReference type="KEGG" id="jeo:JMA_17640"/>
<dbReference type="Gene3D" id="3.40.50.2300">
    <property type="match status" value="2"/>
</dbReference>
<dbReference type="Pfam" id="PF00356">
    <property type="entry name" value="LacI"/>
    <property type="match status" value="1"/>
</dbReference>
<accession>A0A0B5ALQ0</accession>
<gene>
    <name evidence="5" type="ORF">JMA_17640</name>
</gene>
<dbReference type="OrthoDB" id="2528004at2"/>
<dbReference type="BioCyc" id="JESP1508404:G14D9-11019-MONOMER"/>
<dbReference type="EMBL" id="CP009416">
    <property type="protein sequence ID" value="AJD91081.1"/>
    <property type="molecule type" value="Genomic_DNA"/>
</dbReference>
<dbReference type="SUPFAM" id="SSF47413">
    <property type="entry name" value="lambda repressor-like DNA-binding domains"/>
    <property type="match status" value="1"/>
</dbReference>
<sequence length="306" mass="34154">MSITIKDIAREANVSFSTVSKALNDSPLVKEPTKQMILALAKEMGYEINTSAKILATGKSNAVGIYCPSITKPAYAAACLEISHQLKLRGFLPALSTSSFNDAKELFSRLKVACIIILDQQDFYFTNVDFTYNPYTENNETKERFYALKKDAAIKAASLLTHSGHHSVLTVSEYEEDWLSEVIKKEALFDKVHHCYVNTNDLERLFTAIKKALDQTLPDAIMCSSRKLAELTLMISKSLGLNIPVECSIIAYEENIEPGSPISLFGYSAEKSAVKTADYITAKINEQEFDYVNNKPEIMLNYTVKL</sequence>
<evidence type="ECO:0000313" key="6">
    <source>
        <dbReference type="Proteomes" id="UP000031449"/>
    </source>
</evidence>
<dbReference type="Proteomes" id="UP000031449">
    <property type="component" value="Chromosome"/>
</dbReference>
<dbReference type="GO" id="GO:0000976">
    <property type="term" value="F:transcription cis-regulatory region binding"/>
    <property type="evidence" value="ECO:0007669"/>
    <property type="project" value="TreeGrafter"/>
</dbReference>
<evidence type="ECO:0000256" key="3">
    <source>
        <dbReference type="ARBA" id="ARBA00023163"/>
    </source>
</evidence>
<dbReference type="HOGENOM" id="CLU_037628_6_1_9"/>
<organism evidence="5 6">
    <name type="scientific">Jeotgalibacillus malaysiensis</name>
    <dbReference type="NCBI Taxonomy" id="1508404"/>
    <lineage>
        <taxon>Bacteria</taxon>
        <taxon>Bacillati</taxon>
        <taxon>Bacillota</taxon>
        <taxon>Bacilli</taxon>
        <taxon>Bacillales</taxon>
        <taxon>Caryophanaceae</taxon>
        <taxon>Jeotgalibacillus</taxon>
    </lineage>
</organism>
<dbReference type="SUPFAM" id="SSF53822">
    <property type="entry name" value="Periplasmic binding protein-like I"/>
    <property type="match status" value="1"/>
</dbReference>
<protein>
    <recommendedName>
        <fullName evidence="4">HTH lacI-type domain-containing protein</fullName>
    </recommendedName>
</protein>
<keyword evidence="2" id="KW-0238">DNA-binding</keyword>
<dbReference type="InterPro" id="IPR010982">
    <property type="entry name" value="Lambda_DNA-bd_dom_sf"/>
</dbReference>
<dbReference type="PRINTS" id="PR00036">
    <property type="entry name" value="HTHLACI"/>
</dbReference>
<evidence type="ECO:0000259" key="4">
    <source>
        <dbReference type="PROSITE" id="PS50932"/>
    </source>
</evidence>
<dbReference type="CDD" id="cd01392">
    <property type="entry name" value="HTH_LacI"/>
    <property type="match status" value="1"/>
</dbReference>
<evidence type="ECO:0000256" key="2">
    <source>
        <dbReference type="ARBA" id="ARBA00023125"/>
    </source>
</evidence>
<dbReference type="PANTHER" id="PTHR30146">
    <property type="entry name" value="LACI-RELATED TRANSCRIPTIONAL REPRESSOR"/>
    <property type="match status" value="1"/>
</dbReference>
<evidence type="ECO:0000256" key="1">
    <source>
        <dbReference type="ARBA" id="ARBA00023015"/>
    </source>
</evidence>
<reference evidence="5 6" key="1">
    <citation type="submission" date="2014-08" db="EMBL/GenBank/DDBJ databases">
        <title>Complete genome of a marine bacteria Jeotgalibacillus malaysiensis.</title>
        <authorList>
            <person name="Yaakop A.S."/>
            <person name="Chan K.-G."/>
            <person name="Goh K.M."/>
        </authorList>
    </citation>
    <scope>NUCLEOTIDE SEQUENCE [LARGE SCALE GENOMIC DNA]</scope>
    <source>
        <strain evidence="5 6">D5</strain>
    </source>
</reference>